<accession>A0A6A6GML7</accession>
<feature type="compositionally biased region" description="Polar residues" evidence="1">
    <location>
        <begin position="202"/>
        <end position="211"/>
    </location>
</feature>
<name>A0A6A6GML7_9PEZI</name>
<feature type="region of interest" description="Disordered" evidence="1">
    <location>
        <begin position="153"/>
        <end position="273"/>
    </location>
</feature>
<dbReference type="AlphaFoldDB" id="A0A6A6GML7"/>
<gene>
    <name evidence="2" type="ORF">BDZ85DRAFT_247331</name>
</gene>
<feature type="compositionally biased region" description="Basic and acidic residues" evidence="1">
    <location>
        <begin position="263"/>
        <end position="273"/>
    </location>
</feature>
<keyword evidence="3" id="KW-1185">Reference proteome</keyword>
<evidence type="ECO:0000313" key="2">
    <source>
        <dbReference type="EMBL" id="KAF2226985.1"/>
    </source>
</evidence>
<evidence type="ECO:0000256" key="1">
    <source>
        <dbReference type="SAM" id="MobiDB-lite"/>
    </source>
</evidence>
<proteinExistence type="predicted"/>
<sequence>MSTTAQHYNDYFADLHRPANWTSMSVRGTLRDKSIKDAFWLNFFAWTEDELDEAVQLTWQALITEPEIFRPRPPGAPALGHTDLALRARTRVANRLIEDNPSLFLDRHPGGPPPWFADHFRYDDDSKPEMHHGNCAIQVFIIFAKKRHHAQAAREAARRAREHAAQEVAQQIDQPEEREGEDSEASERENGIDVQTMDRSIINPSTINTPLTAADAPGPPLLTKSSLPLEADNDRGRQVQRSEEHKLPTRPSAAEASSFHGCWKPETKPCQHL</sequence>
<feature type="compositionally biased region" description="Basic and acidic residues" evidence="1">
    <location>
        <begin position="155"/>
        <end position="165"/>
    </location>
</feature>
<evidence type="ECO:0000313" key="3">
    <source>
        <dbReference type="Proteomes" id="UP000799538"/>
    </source>
</evidence>
<feature type="compositionally biased region" description="Acidic residues" evidence="1">
    <location>
        <begin position="174"/>
        <end position="184"/>
    </location>
</feature>
<organism evidence="2 3">
    <name type="scientific">Elsinoe ampelina</name>
    <dbReference type="NCBI Taxonomy" id="302913"/>
    <lineage>
        <taxon>Eukaryota</taxon>
        <taxon>Fungi</taxon>
        <taxon>Dikarya</taxon>
        <taxon>Ascomycota</taxon>
        <taxon>Pezizomycotina</taxon>
        <taxon>Dothideomycetes</taxon>
        <taxon>Dothideomycetidae</taxon>
        <taxon>Myriangiales</taxon>
        <taxon>Elsinoaceae</taxon>
        <taxon>Elsinoe</taxon>
    </lineage>
</organism>
<reference evidence="3" key="1">
    <citation type="journal article" date="2020" name="Stud. Mycol.">
        <title>101 Dothideomycetes genomes: A test case for predicting lifestyles and emergence of pathogens.</title>
        <authorList>
            <person name="Haridas S."/>
            <person name="Albert R."/>
            <person name="Binder M."/>
            <person name="Bloem J."/>
            <person name="LaButti K."/>
            <person name="Salamov A."/>
            <person name="Andreopoulos B."/>
            <person name="Baker S."/>
            <person name="Barry K."/>
            <person name="Bills G."/>
            <person name="Bluhm B."/>
            <person name="Cannon C."/>
            <person name="Castanera R."/>
            <person name="Culley D."/>
            <person name="Daum C."/>
            <person name="Ezra D."/>
            <person name="Gonzalez J."/>
            <person name="Henrissat B."/>
            <person name="Kuo A."/>
            <person name="Liang C."/>
            <person name="Lipzen A."/>
            <person name="Lutzoni F."/>
            <person name="Magnuson J."/>
            <person name="Mondo S."/>
            <person name="Nolan M."/>
            <person name="Ohm R."/>
            <person name="Pangilinan J."/>
            <person name="Park H.-J."/>
            <person name="Ramirez L."/>
            <person name="Alfaro M."/>
            <person name="Sun H."/>
            <person name="Tritt A."/>
            <person name="Yoshinaga Y."/>
            <person name="Zwiers L.-H."/>
            <person name="Turgeon B."/>
            <person name="Goodwin S."/>
            <person name="Spatafora J."/>
            <person name="Crous P."/>
            <person name="Grigoriev I."/>
        </authorList>
    </citation>
    <scope>NUCLEOTIDE SEQUENCE [LARGE SCALE GENOMIC DNA]</scope>
    <source>
        <strain evidence="3">CECT 20119</strain>
    </source>
</reference>
<protein>
    <submittedName>
        <fullName evidence="2">Uncharacterized protein</fullName>
    </submittedName>
</protein>
<feature type="compositionally biased region" description="Basic and acidic residues" evidence="1">
    <location>
        <begin position="232"/>
        <end position="247"/>
    </location>
</feature>
<dbReference type="EMBL" id="ML992502">
    <property type="protein sequence ID" value="KAF2226985.1"/>
    <property type="molecule type" value="Genomic_DNA"/>
</dbReference>
<dbReference type="Proteomes" id="UP000799538">
    <property type="component" value="Unassembled WGS sequence"/>
</dbReference>